<feature type="domain" description="DUF6933" evidence="2">
    <location>
        <begin position="2"/>
        <end position="163"/>
    </location>
</feature>
<dbReference type="Proteomes" id="UP000664857">
    <property type="component" value="Unassembled WGS sequence"/>
</dbReference>
<keyword evidence="4" id="KW-1185">Reference proteome</keyword>
<evidence type="ECO:0000313" key="4">
    <source>
        <dbReference type="Proteomes" id="UP000664857"/>
    </source>
</evidence>
<organism evidence="3 4">
    <name type="scientific">Candidatus Vagococcus giribetii</name>
    <dbReference type="NCBI Taxonomy" id="2230876"/>
    <lineage>
        <taxon>Bacteria</taxon>
        <taxon>Bacillati</taxon>
        <taxon>Bacillota</taxon>
        <taxon>Bacilli</taxon>
        <taxon>Lactobacillales</taxon>
        <taxon>Enterococcaceae</taxon>
        <taxon>Vagococcus</taxon>
    </lineage>
</organism>
<evidence type="ECO:0000313" key="3">
    <source>
        <dbReference type="EMBL" id="MBO0477138.1"/>
    </source>
</evidence>
<evidence type="ECO:0000256" key="1">
    <source>
        <dbReference type="ARBA" id="ARBA00023125"/>
    </source>
</evidence>
<dbReference type="EMBL" id="JAFLVX010000021">
    <property type="protein sequence ID" value="MBO0477138.1"/>
    <property type="molecule type" value="Genomic_DNA"/>
</dbReference>
<gene>
    <name evidence="3" type="ORF">DOK76_08645</name>
</gene>
<sequence length="335" mass="39224">MIIHATKKALPLFSYLEQSEDINEAKLRSNQNPLDSWHANYFNVNRKKMLLLMNDASLYTILIPDVNATRKKDLETLIVEALANQLKVDGFKASLTQPYLDQLGQVEVATGYNRKVTSTSNHFIYMLEGYIYSEGQSIKASKLASWLNEVPVSSLKHISPIRELQAWLSGEEQVQPKEELSLEGKFIIDKKWDDFSLWEERSEKVNTNQLNPLRIENEYLSHSGYLIAGFTTYLEKEERLSEKVVRRHANNIQYFMDFLFRDAIYSPLRDGSDLMSYFYWLIDYGIVTSDNEFNRQITTLKKFYTFLFYMNVIDKEELADKKEDIKDAKEFVLEY</sequence>
<dbReference type="InterPro" id="IPR010998">
    <property type="entry name" value="Integrase_recombinase_N"/>
</dbReference>
<dbReference type="SUPFAM" id="SSF47823">
    <property type="entry name" value="lambda integrase-like, N-terminal domain"/>
    <property type="match status" value="1"/>
</dbReference>
<proteinExistence type="predicted"/>
<dbReference type="Pfam" id="PF22016">
    <property type="entry name" value="DUF6933"/>
    <property type="match status" value="1"/>
</dbReference>
<comment type="caution">
    <text evidence="3">The sequence shown here is derived from an EMBL/GenBank/DDBJ whole genome shotgun (WGS) entry which is preliminary data.</text>
</comment>
<protein>
    <recommendedName>
        <fullName evidence="2">DUF6933 domain-containing protein</fullName>
    </recommendedName>
</protein>
<dbReference type="RefSeq" id="WP_206966837.1">
    <property type="nucleotide sequence ID" value="NZ_JAFLVX010000021.1"/>
</dbReference>
<evidence type="ECO:0000259" key="2">
    <source>
        <dbReference type="Pfam" id="PF22016"/>
    </source>
</evidence>
<dbReference type="InterPro" id="IPR053864">
    <property type="entry name" value="DUF6933"/>
</dbReference>
<keyword evidence="1" id="KW-0238">DNA-binding</keyword>
<reference evidence="3 4" key="1">
    <citation type="submission" date="2021-03" db="EMBL/GenBank/DDBJ databases">
        <title>Enterococcal diversity collection.</title>
        <authorList>
            <person name="Gilmore M.S."/>
            <person name="Schwartzman J."/>
            <person name="Van Tyne D."/>
            <person name="Martin M."/>
            <person name="Earl A.M."/>
            <person name="Manson A.L."/>
            <person name="Straub T."/>
            <person name="Salamzade R."/>
            <person name="Saavedra J."/>
            <person name="Lebreton F."/>
            <person name="Prichula J."/>
            <person name="Schaufler K."/>
            <person name="Gaca A."/>
            <person name="Sgardioli B."/>
            <person name="Wagenaar J."/>
            <person name="Strong T."/>
        </authorList>
    </citation>
    <scope>NUCLEOTIDE SEQUENCE [LARGE SCALE GENOMIC DNA]</scope>
    <source>
        <strain evidence="3 4">DIV0080</strain>
    </source>
</reference>
<accession>A0ABS3HVD9</accession>
<name>A0ABS3HVD9_9ENTE</name>
<dbReference type="Gene3D" id="1.10.150.130">
    <property type="match status" value="1"/>
</dbReference>